<keyword evidence="3" id="KW-0547">Nucleotide-binding</keyword>
<dbReference type="GO" id="GO:0016887">
    <property type="term" value="F:ATP hydrolysis activity"/>
    <property type="evidence" value="ECO:0007669"/>
    <property type="project" value="InterPro"/>
</dbReference>
<comment type="caution">
    <text evidence="11">The sequence shown here is derived from an EMBL/GenBank/DDBJ whole genome shotgun (WGS) entry which is preliminary data.</text>
</comment>
<sequence>MEEDSHLEHLQDLQSRIDEWQPWTRTLAEVSDNLGVDPSRGLDRLEAYNRHGRFGPNIPVDLGHQLSIFSVLIEESTEPMMLLLLSVGALYSLWGEPWDAATIFVAIAAVIGLEAFTEWRAKSALASLRNSVPTNTTVLRDGCETVAAADNLVIGDVIMLSHGQSVPADAVIAVCHGFAVDESILTGESMGVYKVALGSAARDMFTDDNRQYHESNSNGNNGASEQQFGGSNINSRSNDDDETDNWIPHSLVCAGTTVSAGRAVCIVVATGTQTRIASSIAALMRGTKPPPTPLQLRMGRLASTLSVVAICICTAVTGIGLVQGMEWRRALIMGMSLAFATIPEEMPLIAKASLALGSRSLARHKLLVRKLAAADALSSVSVIVTDKTGTLTRNQLVVSSILAVGSKDPDGTGLSVEVVTPEAIATNERSAALATPLYAAWSLSVDPLESRPLARLLSYIRHRLATRDRSPSFMRSMIRDSPAGLQIPSDAAAAAAAAATEPVRGFGKDFMNSAVLNSLPGGRDSRDADIDGSGLPKDPETGAVPVRIIADAITAICQKLTEPTGELPFDATLRVSARTRSAAEPPKSYLSRAVAVGNSDAEQALSETETESSFPQDIAAPKHWTVIKGAPETLLPRCTRVWKSASTGVVSLTGESIASGTVDGIGTLTASFMQTLTRSATDIAVGGSRLIAYAIAITDSPLFCESETTTTTAAAAAAAASGSPVATLDVARQGKSAISVLPMDLIFVGAFAFYDPPQREARPVIQECQDAGIRVILATGDHPSTALAVASAVGISERPHYQPGYNAIGPGPNPLSAAGASSLTVGSSSPAPLQSASEVHAITGEMVQRSLASNEFMQLIDESNVFARVTPAQKLRLVHALQSRGETVAFIGDGINDAPSLMRADVGICMGGNPSTADVAMDLASLVVLSGRFSGVVQSLREGRRLGANVEKCMVFYISCKVALVMLFLFLLLVEGASPLTPVQVIFIELFTDLGATWTFLTERSEGVRCRVDESEASLTALSRVSSGCEQQQTQTENSGANGYLGGSKAADRAVVFYSVVLFVACVLPLLVPSVLLPSWAVAPVAPTLTFFTWMLAHSLLGISMRTQLVPLRIHDSCKAKRQTNRVFNQRDLGADKTEFWAHVNVPGLIWVASSLAAVVLASAIPAVGAHLGVVSLDIVEWVVVVVAPILLFAMLELKKEIQYQRCLRFWKRDNDDESDDDERRRLISC</sequence>
<feature type="transmembrane region" description="Helical" evidence="9">
    <location>
        <begin position="1082"/>
        <end position="1103"/>
    </location>
</feature>
<dbReference type="SFLD" id="SFLDG00002">
    <property type="entry name" value="C1.7:_P-type_atpase_like"/>
    <property type="match status" value="1"/>
</dbReference>
<evidence type="ECO:0000256" key="8">
    <source>
        <dbReference type="SAM" id="MobiDB-lite"/>
    </source>
</evidence>
<evidence type="ECO:0000256" key="2">
    <source>
        <dbReference type="ARBA" id="ARBA00022692"/>
    </source>
</evidence>
<keyword evidence="7 9" id="KW-0472">Membrane</keyword>
<dbReference type="GO" id="GO:0030007">
    <property type="term" value="P:intracellular potassium ion homeostasis"/>
    <property type="evidence" value="ECO:0007669"/>
    <property type="project" value="TreeGrafter"/>
</dbReference>
<dbReference type="SUPFAM" id="SSF81665">
    <property type="entry name" value="Calcium ATPase, transmembrane domain M"/>
    <property type="match status" value="1"/>
</dbReference>
<dbReference type="InterPro" id="IPR004014">
    <property type="entry name" value="ATPase_P-typ_cation-transptr_N"/>
</dbReference>
<evidence type="ECO:0000256" key="4">
    <source>
        <dbReference type="ARBA" id="ARBA00022840"/>
    </source>
</evidence>
<evidence type="ECO:0000256" key="3">
    <source>
        <dbReference type="ARBA" id="ARBA00022741"/>
    </source>
</evidence>
<dbReference type="GO" id="GO:0036376">
    <property type="term" value="P:sodium ion export across plasma membrane"/>
    <property type="evidence" value="ECO:0007669"/>
    <property type="project" value="TreeGrafter"/>
</dbReference>
<dbReference type="EMBL" id="JANBOH010000001">
    <property type="protein sequence ID" value="KAJ1648721.1"/>
    <property type="molecule type" value="Genomic_DNA"/>
</dbReference>
<feature type="compositionally biased region" description="Polar residues" evidence="8">
    <location>
        <begin position="223"/>
        <end position="236"/>
    </location>
</feature>
<dbReference type="InterPro" id="IPR008250">
    <property type="entry name" value="ATPase_P-typ_transduc_dom_A_sf"/>
</dbReference>
<dbReference type="GO" id="GO:1902600">
    <property type="term" value="P:proton transmembrane transport"/>
    <property type="evidence" value="ECO:0007669"/>
    <property type="project" value="TreeGrafter"/>
</dbReference>
<dbReference type="PROSITE" id="PS00154">
    <property type="entry name" value="ATPASE_E1_E2"/>
    <property type="match status" value="1"/>
</dbReference>
<dbReference type="Proteomes" id="UP001145021">
    <property type="component" value="Unassembled WGS sequence"/>
</dbReference>
<dbReference type="SUPFAM" id="SSF81660">
    <property type="entry name" value="Metal cation-transporting ATPase, ATP-binding domain N"/>
    <property type="match status" value="1"/>
</dbReference>
<dbReference type="Gene3D" id="2.70.150.10">
    <property type="entry name" value="Calcium-transporting ATPase, cytoplasmic transduction domain A"/>
    <property type="match status" value="1"/>
</dbReference>
<dbReference type="InterPro" id="IPR023299">
    <property type="entry name" value="ATPase_P-typ_cyto_dom_N"/>
</dbReference>
<dbReference type="PRINTS" id="PR00119">
    <property type="entry name" value="CATATPASE"/>
</dbReference>
<dbReference type="InterPro" id="IPR036412">
    <property type="entry name" value="HAD-like_sf"/>
</dbReference>
<keyword evidence="12" id="KW-1185">Reference proteome</keyword>
<dbReference type="InterPro" id="IPR044492">
    <property type="entry name" value="P_typ_ATPase_HD_dom"/>
</dbReference>
<feature type="transmembrane region" description="Helical" evidence="9">
    <location>
        <begin position="1149"/>
        <end position="1173"/>
    </location>
</feature>
<dbReference type="GO" id="GO:0006883">
    <property type="term" value="P:intracellular sodium ion homeostasis"/>
    <property type="evidence" value="ECO:0007669"/>
    <property type="project" value="TreeGrafter"/>
</dbReference>
<dbReference type="AlphaFoldDB" id="A0A9W8CN91"/>
<dbReference type="SMART" id="SM00831">
    <property type="entry name" value="Cation_ATPase_N"/>
    <property type="match status" value="1"/>
</dbReference>
<keyword evidence="5" id="KW-1278">Translocase</keyword>
<dbReference type="GO" id="GO:0005524">
    <property type="term" value="F:ATP binding"/>
    <property type="evidence" value="ECO:0007669"/>
    <property type="project" value="UniProtKB-KW"/>
</dbReference>
<gene>
    <name evidence="11" type="ORF">LPJ64_000040</name>
</gene>
<feature type="region of interest" description="Disordered" evidence="8">
    <location>
        <begin position="521"/>
        <end position="541"/>
    </location>
</feature>
<evidence type="ECO:0000256" key="6">
    <source>
        <dbReference type="ARBA" id="ARBA00022989"/>
    </source>
</evidence>
<evidence type="ECO:0000313" key="12">
    <source>
        <dbReference type="Proteomes" id="UP001145021"/>
    </source>
</evidence>
<dbReference type="Gene3D" id="3.40.50.1000">
    <property type="entry name" value="HAD superfamily/HAD-like"/>
    <property type="match status" value="3"/>
</dbReference>
<dbReference type="InterPro" id="IPR059000">
    <property type="entry name" value="ATPase_P-type_domA"/>
</dbReference>
<dbReference type="InterPro" id="IPR018303">
    <property type="entry name" value="ATPase_P-typ_P_site"/>
</dbReference>
<feature type="region of interest" description="Disordered" evidence="8">
    <location>
        <begin position="210"/>
        <end position="241"/>
    </location>
</feature>
<dbReference type="SFLD" id="SFLDS00003">
    <property type="entry name" value="Haloacid_Dehalogenase"/>
    <property type="match status" value="1"/>
</dbReference>
<dbReference type="SUPFAM" id="SSF56784">
    <property type="entry name" value="HAD-like"/>
    <property type="match status" value="1"/>
</dbReference>
<keyword evidence="4" id="KW-0067">ATP-binding</keyword>
<keyword evidence="6 9" id="KW-1133">Transmembrane helix</keyword>
<dbReference type="GO" id="GO:0005886">
    <property type="term" value="C:plasma membrane"/>
    <property type="evidence" value="ECO:0007669"/>
    <property type="project" value="TreeGrafter"/>
</dbReference>
<organism evidence="11 12">
    <name type="scientific">Coemansia asiatica</name>
    <dbReference type="NCBI Taxonomy" id="1052880"/>
    <lineage>
        <taxon>Eukaryota</taxon>
        <taxon>Fungi</taxon>
        <taxon>Fungi incertae sedis</taxon>
        <taxon>Zoopagomycota</taxon>
        <taxon>Kickxellomycotina</taxon>
        <taxon>Kickxellomycetes</taxon>
        <taxon>Kickxellales</taxon>
        <taxon>Kickxellaceae</taxon>
        <taxon>Coemansia</taxon>
    </lineage>
</organism>
<evidence type="ECO:0000256" key="1">
    <source>
        <dbReference type="ARBA" id="ARBA00004141"/>
    </source>
</evidence>
<evidence type="ECO:0000256" key="7">
    <source>
        <dbReference type="ARBA" id="ARBA00023136"/>
    </source>
</evidence>
<evidence type="ECO:0000259" key="10">
    <source>
        <dbReference type="SMART" id="SM00831"/>
    </source>
</evidence>
<feature type="transmembrane region" description="Helical" evidence="9">
    <location>
        <begin position="1179"/>
        <end position="1196"/>
    </location>
</feature>
<feature type="transmembrane region" description="Helical" evidence="9">
    <location>
        <begin position="954"/>
        <end position="974"/>
    </location>
</feature>
<accession>A0A9W8CN91</accession>
<dbReference type="PANTHER" id="PTHR43294">
    <property type="entry name" value="SODIUM/POTASSIUM-TRANSPORTING ATPASE SUBUNIT ALPHA"/>
    <property type="match status" value="1"/>
</dbReference>
<evidence type="ECO:0000256" key="5">
    <source>
        <dbReference type="ARBA" id="ARBA00022967"/>
    </source>
</evidence>
<dbReference type="InterPro" id="IPR023298">
    <property type="entry name" value="ATPase_P-typ_TM_dom_sf"/>
</dbReference>
<dbReference type="Gene3D" id="3.40.1110.10">
    <property type="entry name" value="Calcium-transporting ATPase, cytoplasmic domain N"/>
    <property type="match status" value="1"/>
</dbReference>
<dbReference type="GO" id="GO:1990573">
    <property type="term" value="P:potassium ion import across plasma membrane"/>
    <property type="evidence" value="ECO:0007669"/>
    <property type="project" value="TreeGrafter"/>
</dbReference>
<dbReference type="PANTHER" id="PTHR43294:SF20">
    <property type="entry name" value="P-TYPE ATPASE"/>
    <property type="match status" value="1"/>
</dbReference>
<dbReference type="Gene3D" id="1.20.1110.10">
    <property type="entry name" value="Calcium-transporting ATPase, transmembrane domain"/>
    <property type="match status" value="2"/>
</dbReference>
<comment type="subcellular location">
    <subcellularLocation>
        <location evidence="1">Membrane</location>
        <topology evidence="1">Multi-pass membrane protein</topology>
    </subcellularLocation>
</comment>
<feature type="transmembrane region" description="Helical" evidence="9">
    <location>
        <begin position="1055"/>
        <end position="1076"/>
    </location>
</feature>
<dbReference type="SFLD" id="SFLDF00027">
    <property type="entry name" value="p-type_atpase"/>
    <property type="match status" value="1"/>
</dbReference>
<name>A0A9W8CN91_9FUNG</name>
<evidence type="ECO:0000313" key="11">
    <source>
        <dbReference type="EMBL" id="KAJ1648721.1"/>
    </source>
</evidence>
<dbReference type="PRINTS" id="PR00120">
    <property type="entry name" value="HATPASE"/>
</dbReference>
<proteinExistence type="predicted"/>
<dbReference type="GO" id="GO:0005391">
    <property type="term" value="F:P-type sodium:potassium-exchanging transporter activity"/>
    <property type="evidence" value="ECO:0007669"/>
    <property type="project" value="TreeGrafter"/>
</dbReference>
<reference evidence="11" key="1">
    <citation type="submission" date="2022-07" db="EMBL/GenBank/DDBJ databases">
        <title>Phylogenomic reconstructions and comparative analyses of Kickxellomycotina fungi.</title>
        <authorList>
            <person name="Reynolds N.K."/>
            <person name="Stajich J.E."/>
            <person name="Barry K."/>
            <person name="Grigoriev I.V."/>
            <person name="Crous P."/>
            <person name="Smith M.E."/>
        </authorList>
    </citation>
    <scope>NUCLEOTIDE SEQUENCE</scope>
    <source>
        <strain evidence="11">NBRC 105413</strain>
    </source>
</reference>
<dbReference type="Pfam" id="PF00122">
    <property type="entry name" value="E1-E2_ATPase"/>
    <property type="match status" value="1"/>
</dbReference>
<dbReference type="InterPro" id="IPR023214">
    <property type="entry name" value="HAD_sf"/>
</dbReference>
<dbReference type="Pfam" id="PF00690">
    <property type="entry name" value="Cation_ATPase_N"/>
    <property type="match status" value="1"/>
</dbReference>
<dbReference type="NCBIfam" id="TIGR01494">
    <property type="entry name" value="ATPase_P-type"/>
    <property type="match status" value="2"/>
</dbReference>
<dbReference type="SUPFAM" id="SSF81653">
    <property type="entry name" value="Calcium ATPase, transduction domain A"/>
    <property type="match status" value="1"/>
</dbReference>
<feature type="domain" description="Cation-transporting P-type ATPase N-terminal" evidence="10">
    <location>
        <begin position="21"/>
        <end position="96"/>
    </location>
</feature>
<dbReference type="InterPro" id="IPR050510">
    <property type="entry name" value="Cation_transp_ATPase_P-type"/>
</dbReference>
<dbReference type="InterPro" id="IPR001757">
    <property type="entry name" value="P_typ_ATPase"/>
</dbReference>
<evidence type="ECO:0000256" key="9">
    <source>
        <dbReference type="SAM" id="Phobius"/>
    </source>
</evidence>
<protein>
    <recommendedName>
        <fullName evidence="10">Cation-transporting P-type ATPase N-terminal domain-containing protein</fullName>
    </recommendedName>
</protein>
<keyword evidence="2 9" id="KW-0812">Transmembrane</keyword>